<dbReference type="AlphaFoldDB" id="B9RU37"/>
<gene>
    <name evidence="2" type="ORF">RCOM_1461640</name>
</gene>
<dbReference type="Proteomes" id="UP000008311">
    <property type="component" value="Unassembled WGS sequence"/>
</dbReference>
<evidence type="ECO:0000313" key="3">
    <source>
        <dbReference type="Proteomes" id="UP000008311"/>
    </source>
</evidence>
<protein>
    <submittedName>
        <fullName evidence="2">Uncharacterized protein</fullName>
    </submittedName>
</protein>
<proteinExistence type="predicted"/>
<keyword evidence="3" id="KW-1185">Reference proteome</keyword>
<name>B9RU37_RICCO</name>
<sequence length="61" mass="7062">MVKRKEGMILVQKNLENCSKTRKRDKRDIGLNPRPELAPAQGKLTLNVRKARLKHQHGFLT</sequence>
<feature type="region of interest" description="Disordered" evidence="1">
    <location>
        <begin position="19"/>
        <end position="38"/>
    </location>
</feature>
<evidence type="ECO:0000313" key="2">
    <source>
        <dbReference type="EMBL" id="EEF45156.1"/>
    </source>
</evidence>
<evidence type="ECO:0000256" key="1">
    <source>
        <dbReference type="SAM" id="MobiDB-lite"/>
    </source>
</evidence>
<accession>B9RU37</accession>
<organism evidence="2 3">
    <name type="scientific">Ricinus communis</name>
    <name type="common">Castor bean</name>
    <dbReference type="NCBI Taxonomy" id="3988"/>
    <lineage>
        <taxon>Eukaryota</taxon>
        <taxon>Viridiplantae</taxon>
        <taxon>Streptophyta</taxon>
        <taxon>Embryophyta</taxon>
        <taxon>Tracheophyta</taxon>
        <taxon>Spermatophyta</taxon>
        <taxon>Magnoliopsida</taxon>
        <taxon>eudicotyledons</taxon>
        <taxon>Gunneridae</taxon>
        <taxon>Pentapetalae</taxon>
        <taxon>rosids</taxon>
        <taxon>fabids</taxon>
        <taxon>Malpighiales</taxon>
        <taxon>Euphorbiaceae</taxon>
        <taxon>Acalyphoideae</taxon>
        <taxon>Acalypheae</taxon>
        <taxon>Ricinus</taxon>
    </lineage>
</organism>
<reference evidence="3" key="1">
    <citation type="journal article" date="2010" name="Nat. Biotechnol.">
        <title>Draft genome sequence of the oilseed species Ricinus communis.</title>
        <authorList>
            <person name="Chan A.P."/>
            <person name="Crabtree J."/>
            <person name="Zhao Q."/>
            <person name="Lorenzi H."/>
            <person name="Orvis J."/>
            <person name="Puiu D."/>
            <person name="Melake-Berhan A."/>
            <person name="Jones K.M."/>
            <person name="Redman J."/>
            <person name="Chen G."/>
            <person name="Cahoon E.B."/>
            <person name="Gedil M."/>
            <person name="Stanke M."/>
            <person name="Haas B.J."/>
            <person name="Wortman J.R."/>
            <person name="Fraser-Liggett C.M."/>
            <person name="Ravel J."/>
            <person name="Rabinowicz P.D."/>
        </authorList>
    </citation>
    <scope>NUCLEOTIDE SEQUENCE [LARGE SCALE GENOMIC DNA]</scope>
    <source>
        <strain evidence="3">cv. Hale</strain>
    </source>
</reference>
<dbReference type="InParanoid" id="B9RU37"/>
<dbReference type="EMBL" id="EQ973815">
    <property type="protein sequence ID" value="EEF45156.1"/>
    <property type="molecule type" value="Genomic_DNA"/>
</dbReference>